<reference evidence="1 2" key="1">
    <citation type="submission" date="2015-04" db="EMBL/GenBank/DDBJ databases">
        <title>Complete genome sequence of Schizopora paradoxa KUC8140, a cosmopolitan wood degrader in East Asia.</title>
        <authorList>
            <consortium name="DOE Joint Genome Institute"/>
            <person name="Min B."/>
            <person name="Park H."/>
            <person name="Jang Y."/>
            <person name="Kim J.-J."/>
            <person name="Kim K.H."/>
            <person name="Pangilinan J."/>
            <person name="Lipzen A."/>
            <person name="Riley R."/>
            <person name="Grigoriev I.V."/>
            <person name="Spatafora J.W."/>
            <person name="Choi I.-G."/>
        </authorList>
    </citation>
    <scope>NUCLEOTIDE SEQUENCE [LARGE SCALE GENOMIC DNA]</scope>
    <source>
        <strain evidence="1 2">KUC8140</strain>
    </source>
</reference>
<accession>A0A0H2QZF8</accession>
<dbReference type="AlphaFoldDB" id="A0A0H2QZF8"/>
<name>A0A0H2QZF8_9AGAM</name>
<dbReference type="InParanoid" id="A0A0H2QZF8"/>
<sequence>MMLTAHNSDQKPDLASRATDVDLLRHTQLYELFVWSKSSLQFIEDYLLDMT</sequence>
<dbReference type="EMBL" id="KQ086407">
    <property type="protein sequence ID" value="KLO04900.1"/>
    <property type="molecule type" value="Genomic_DNA"/>
</dbReference>
<proteinExistence type="predicted"/>
<keyword evidence="2" id="KW-1185">Reference proteome</keyword>
<evidence type="ECO:0000313" key="1">
    <source>
        <dbReference type="EMBL" id="KLO04900.1"/>
    </source>
</evidence>
<evidence type="ECO:0000313" key="2">
    <source>
        <dbReference type="Proteomes" id="UP000053477"/>
    </source>
</evidence>
<protein>
    <submittedName>
        <fullName evidence="1">Uncharacterized protein</fullName>
    </submittedName>
</protein>
<gene>
    <name evidence="1" type="ORF">SCHPADRAFT_743138</name>
</gene>
<organism evidence="1 2">
    <name type="scientific">Schizopora paradoxa</name>
    <dbReference type="NCBI Taxonomy" id="27342"/>
    <lineage>
        <taxon>Eukaryota</taxon>
        <taxon>Fungi</taxon>
        <taxon>Dikarya</taxon>
        <taxon>Basidiomycota</taxon>
        <taxon>Agaricomycotina</taxon>
        <taxon>Agaricomycetes</taxon>
        <taxon>Hymenochaetales</taxon>
        <taxon>Schizoporaceae</taxon>
        <taxon>Schizopora</taxon>
    </lineage>
</organism>
<dbReference type="Proteomes" id="UP000053477">
    <property type="component" value="Unassembled WGS sequence"/>
</dbReference>